<dbReference type="PANTHER" id="PTHR43837:SF1">
    <property type="entry name" value="RIBOSOMAL PROTEIN US12 METHYLTHIOTRANSFERASE RIMO"/>
    <property type="match status" value="1"/>
</dbReference>
<evidence type="ECO:0000313" key="11">
    <source>
        <dbReference type="Proteomes" id="UP000779900"/>
    </source>
</evidence>
<keyword evidence="6" id="KW-0808">Transferase</keyword>
<evidence type="ECO:0000256" key="1">
    <source>
        <dbReference type="ARBA" id="ARBA00022485"/>
    </source>
</evidence>
<dbReference type="EC" id="2.8.4.4" evidence="6"/>
<sequence>MGIRNSGSACLVFLGCPKNQVDSEHVLGSLTEAGYTLTTEPRSADLVVITTCAFLQSAVRESEAAIREALKLKQGSSEPPNGQREPPIDTDNRADVSDKTICVNPCSSVVGRSSGYPTVVVAGCLVERYGESLKKKFPAVDLWVPLRDMGRISDLLSPPSSLPDSSSSRKLQASGSGKSAISNLQSSIYNASSPSDRVHRSAFSAHCSAAPRVLSTPRHFAYLKIADGCDNRCSYCMIPDIRGPFRSRPMRDIIAEARDLARTGVKELILVAQDTTLYGTDFRKGVHHQDTKTRRGSARVPQLSSAPVRTSAWCLGGSIPVNGDSHGRPQLARLLGELGRIDGIRWLRLMYTHPAHITEDVMDQFASNPKLCRYIDLPVQHTADHLLEKMNRHYTRQDVEVQLESLRAIPEMHIRTTIIVGLPGETARDFEELLAFVRAARFDRLSCYAYSPESGTKAARLPGQVSPAVKKERVRRLMLAQAAISRANLKKLVGRELTVLIDASTQDPEFHHQDTKTPSGHGKGAGVSAVTENWELKTENSRCVGRTEWDAPEIDGVVKLFGRNVRPGLFVRALVTSSSTHDLSARVL</sequence>
<keyword evidence="4 6" id="KW-0408">Iron</keyword>
<comment type="similarity">
    <text evidence="6">Belongs to the methylthiotransferase family. RimO subfamily.</text>
</comment>
<feature type="region of interest" description="Disordered" evidence="7">
    <location>
        <begin position="155"/>
        <end position="178"/>
    </location>
</feature>
<dbReference type="PROSITE" id="PS01278">
    <property type="entry name" value="MTTASE_RADICAL"/>
    <property type="match status" value="1"/>
</dbReference>
<dbReference type="Gene3D" id="3.80.30.20">
    <property type="entry name" value="tm_1862 like domain"/>
    <property type="match status" value="1"/>
</dbReference>
<feature type="binding site" evidence="6">
    <location>
        <position position="236"/>
    </location>
    <ligand>
        <name>[4Fe-4S] cluster</name>
        <dbReference type="ChEBI" id="CHEBI:49883"/>
        <label>2</label>
        <note>4Fe-4S-S-AdoMet</note>
    </ligand>
</feature>
<evidence type="ECO:0000256" key="6">
    <source>
        <dbReference type="HAMAP-Rule" id="MF_01865"/>
    </source>
</evidence>
<dbReference type="InterPro" id="IPR013848">
    <property type="entry name" value="Methylthiotransferase_N"/>
</dbReference>
<evidence type="ECO:0000256" key="2">
    <source>
        <dbReference type="ARBA" id="ARBA00022691"/>
    </source>
</evidence>
<dbReference type="SMART" id="SM00729">
    <property type="entry name" value="Elp3"/>
    <property type="match status" value="1"/>
</dbReference>
<dbReference type="GO" id="GO:0103039">
    <property type="term" value="F:protein methylthiotransferase activity"/>
    <property type="evidence" value="ECO:0007669"/>
    <property type="project" value="UniProtKB-EC"/>
</dbReference>
<comment type="catalytic activity">
    <reaction evidence="6">
        <text>L-aspartate(89)-[ribosomal protein uS12]-hydrogen + (sulfur carrier)-SH + AH2 + 2 S-adenosyl-L-methionine = 3-methylsulfanyl-L-aspartate(89)-[ribosomal protein uS12]-hydrogen + (sulfur carrier)-H + 5'-deoxyadenosine + L-methionine + A + S-adenosyl-L-homocysteine + 2 H(+)</text>
        <dbReference type="Rhea" id="RHEA:37087"/>
        <dbReference type="Rhea" id="RHEA-COMP:10460"/>
        <dbReference type="Rhea" id="RHEA-COMP:10461"/>
        <dbReference type="Rhea" id="RHEA-COMP:14737"/>
        <dbReference type="Rhea" id="RHEA-COMP:14739"/>
        <dbReference type="ChEBI" id="CHEBI:13193"/>
        <dbReference type="ChEBI" id="CHEBI:15378"/>
        <dbReference type="ChEBI" id="CHEBI:17319"/>
        <dbReference type="ChEBI" id="CHEBI:17499"/>
        <dbReference type="ChEBI" id="CHEBI:29917"/>
        <dbReference type="ChEBI" id="CHEBI:29961"/>
        <dbReference type="ChEBI" id="CHEBI:57844"/>
        <dbReference type="ChEBI" id="CHEBI:57856"/>
        <dbReference type="ChEBI" id="CHEBI:59789"/>
        <dbReference type="ChEBI" id="CHEBI:64428"/>
        <dbReference type="ChEBI" id="CHEBI:73599"/>
        <dbReference type="EC" id="2.8.4.4"/>
    </reaction>
</comment>
<dbReference type="InterPro" id="IPR058240">
    <property type="entry name" value="rSAM_sf"/>
</dbReference>
<dbReference type="Pfam" id="PF00919">
    <property type="entry name" value="UPF0004"/>
    <property type="match status" value="1"/>
</dbReference>
<dbReference type="SFLD" id="SFLDG01082">
    <property type="entry name" value="B12-binding_domain_containing"/>
    <property type="match status" value="1"/>
</dbReference>
<feature type="binding site" evidence="6">
    <location>
        <position position="124"/>
    </location>
    <ligand>
        <name>[4Fe-4S] cluster</name>
        <dbReference type="ChEBI" id="CHEBI:49883"/>
        <label>1</label>
    </ligand>
</feature>
<keyword evidence="5 6" id="KW-0411">Iron-sulfur</keyword>
<dbReference type="GO" id="GO:0051539">
    <property type="term" value="F:4 iron, 4 sulfur cluster binding"/>
    <property type="evidence" value="ECO:0007669"/>
    <property type="project" value="UniProtKB-UniRule"/>
</dbReference>
<keyword evidence="6" id="KW-0963">Cytoplasm</keyword>
<comment type="cofactor">
    <cofactor evidence="6">
        <name>[4Fe-4S] cluster</name>
        <dbReference type="ChEBI" id="CHEBI:49883"/>
    </cofactor>
    <text evidence="6">Binds 2 [4Fe-4S] clusters. One cluster is coordinated with 3 cysteines and an exchangeable S-adenosyl-L-methionine.</text>
</comment>
<dbReference type="InterPro" id="IPR020612">
    <property type="entry name" value="Methylthiotransferase_CS"/>
</dbReference>
<comment type="caution">
    <text evidence="10">The sequence shown here is derived from an EMBL/GenBank/DDBJ whole genome shotgun (WGS) entry which is preliminary data.</text>
</comment>
<dbReference type="GO" id="GO:0005829">
    <property type="term" value="C:cytosol"/>
    <property type="evidence" value="ECO:0007669"/>
    <property type="project" value="TreeGrafter"/>
</dbReference>
<evidence type="ECO:0000256" key="4">
    <source>
        <dbReference type="ARBA" id="ARBA00023004"/>
    </source>
</evidence>
<dbReference type="GO" id="GO:0035599">
    <property type="term" value="F:aspartic acid methylthiotransferase activity"/>
    <property type="evidence" value="ECO:0007669"/>
    <property type="project" value="TreeGrafter"/>
</dbReference>
<feature type="region of interest" description="Disordered" evidence="7">
    <location>
        <begin position="507"/>
        <end position="526"/>
    </location>
</feature>
<comment type="subcellular location">
    <subcellularLocation>
        <location evidence="6">Cytoplasm</location>
    </subcellularLocation>
</comment>
<feature type="binding site" evidence="6">
    <location>
        <position position="233"/>
    </location>
    <ligand>
        <name>[4Fe-4S] cluster</name>
        <dbReference type="ChEBI" id="CHEBI:49883"/>
        <label>2</label>
        <note>4Fe-4S-S-AdoMet</note>
    </ligand>
</feature>
<evidence type="ECO:0000259" key="8">
    <source>
        <dbReference type="PROSITE" id="PS51449"/>
    </source>
</evidence>
<dbReference type="InterPro" id="IPR007197">
    <property type="entry name" value="rSAM"/>
</dbReference>
<protein>
    <recommendedName>
        <fullName evidence="6">Ribosomal protein uS12 methylthiotransferase RimO</fullName>
        <shortName evidence="6">uS12 MTTase</shortName>
        <shortName evidence="6">uS12 methylthiotransferase</shortName>
        <ecNumber evidence="6">2.8.4.4</ecNumber>
    </recommendedName>
    <alternativeName>
        <fullName evidence="6">Ribosomal protein uS12 (aspartate-C(3))-methylthiotransferase</fullName>
    </alternativeName>
    <alternativeName>
        <fullName evidence="6">Ribosome maturation factor RimO</fullName>
    </alternativeName>
</protein>
<proteinExistence type="inferred from homology"/>
<dbReference type="SFLD" id="SFLDS00029">
    <property type="entry name" value="Radical_SAM"/>
    <property type="match status" value="1"/>
</dbReference>
<feature type="binding site" evidence="6">
    <location>
        <position position="16"/>
    </location>
    <ligand>
        <name>[4Fe-4S] cluster</name>
        <dbReference type="ChEBI" id="CHEBI:49883"/>
        <label>1</label>
    </ligand>
</feature>
<dbReference type="PROSITE" id="PS51918">
    <property type="entry name" value="RADICAL_SAM"/>
    <property type="match status" value="1"/>
</dbReference>
<reference evidence="10" key="1">
    <citation type="submission" date="2019-03" db="EMBL/GenBank/DDBJ databases">
        <title>Lake Tanganyika Metagenome-Assembled Genomes (MAGs).</title>
        <authorList>
            <person name="Tran P."/>
        </authorList>
    </citation>
    <scope>NUCLEOTIDE SEQUENCE</scope>
    <source>
        <strain evidence="10">K_DeepCast_150m_m2_040</strain>
    </source>
</reference>
<dbReference type="InterPro" id="IPR002792">
    <property type="entry name" value="TRAM_dom"/>
</dbReference>
<organism evidence="10 11">
    <name type="scientific">candidate division WOR-3 bacterium</name>
    <dbReference type="NCBI Taxonomy" id="2052148"/>
    <lineage>
        <taxon>Bacteria</taxon>
        <taxon>Bacteria division WOR-3</taxon>
    </lineage>
</organism>
<feature type="domain" description="MTTase N-terminal" evidence="8">
    <location>
        <begin position="7"/>
        <end position="161"/>
    </location>
</feature>
<keyword evidence="1 6" id="KW-0004">4Fe-4S</keyword>
<evidence type="ECO:0000256" key="3">
    <source>
        <dbReference type="ARBA" id="ARBA00022723"/>
    </source>
</evidence>
<dbReference type="HAMAP" id="MF_01865">
    <property type="entry name" value="MTTase_RimO"/>
    <property type="match status" value="1"/>
</dbReference>
<evidence type="ECO:0000259" key="9">
    <source>
        <dbReference type="PROSITE" id="PS51918"/>
    </source>
</evidence>
<evidence type="ECO:0000256" key="7">
    <source>
        <dbReference type="SAM" id="MobiDB-lite"/>
    </source>
</evidence>
<dbReference type="SUPFAM" id="SSF102114">
    <property type="entry name" value="Radical SAM enzymes"/>
    <property type="match status" value="1"/>
</dbReference>
<dbReference type="Proteomes" id="UP000779900">
    <property type="component" value="Unassembled WGS sequence"/>
</dbReference>
<dbReference type="PROSITE" id="PS51449">
    <property type="entry name" value="MTTASE_N"/>
    <property type="match status" value="1"/>
</dbReference>
<dbReference type="Pfam" id="PF04055">
    <property type="entry name" value="Radical_SAM"/>
    <property type="match status" value="1"/>
</dbReference>
<feature type="compositionally biased region" description="Polar residues" evidence="7">
    <location>
        <begin position="169"/>
        <end position="178"/>
    </location>
</feature>
<dbReference type="EMBL" id="VGIR01000059">
    <property type="protein sequence ID" value="MBM3332079.1"/>
    <property type="molecule type" value="Genomic_DNA"/>
</dbReference>
<feature type="binding site" evidence="6">
    <location>
        <position position="52"/>
    </location>
    <ligand>
        <name>[4Fe-4S] cluster</name>
        <dbReference type="ChEBI" id="CHEBI:49883"/>
        <label>1</label>
    </ligand>
</feature>
<feature type="region of interest" description="Disordered" evidence="7">
    <location>
        <begin position="72"/>
        <end position="94"/>
    </location>
</feature>
<name>A0A937XIP1_UNCW3</name>
<gene>
    <name evidence="6" type="primary">rimO</name>
    <name evidence="10" type="ORF">FJY68_09560</name>
</gene>
<keyword evidence="2 6" id="KW-0949">S-adenosyl-L-methionine</keyword>
<keyword evidence="3 6" id="KW-0479">Metal-binding</keyword>
<dbReference type="InterPro" id="IPR023404">
    <property type="entry name" value="rSAM_horseshoe"/>
</dbReference>
<dbReference type="Pfam" id="PF18693">
    <property type="entry name" value="TRAM_2"/>
    <property type="match status" value="1"/>
</dbReference>
<dbReference type="AlphaFoldDB" id="A0A937XIP1"/>
<dbReference type="InterPro" id="IPR012340">
    <property type="entry name" value="NA-bd_OB-fold"/>
</dbReference>
<dbReference type="PANTHER" id="PTHR43837">
    <property type="entry name" value="RIBOSOMAL PROTEIN S12 METHYLTHIOTRANSFERASE RIMO"/>
    <property type="match status" value="1"/>
</dbReference>
<evidence type="ECO:0000256" key="5">
    <source>
        <dbReference type="ARBA" id="ARBA00023014"/>
    </source>
</evidence>
<dbReference type="GO" id="GO:0046872">
    <property type="term" value="F:metal ion binding"/>
    <property type="evidence" value="ECO:0007669"/>
    <property type="project" value="UniProtKB-KW"/>
</dbReference>
<feature type="domain" description="Radical SAM core" evidence="9">
    <location>
        <begin position="215"/>
        <end position="487"/>
    </location>
</feature>
<dbReference type="CDD" id="cd01335">
    <property type="entry name" value="Radical_SAM"/>
    <property type="match status" value="1"/>
</dbReference>
<dbReference type="Gene3D" id="3.40.50.12160">
    <property type="entry name" value="Methylthiotransferase, N-terminal domain"/>
    <property type="match status" value="1"/>
</dbReference>
<dbReference type="InterPro" id="IPR005840">
    <property type="entry name" value="Ribosomal_uS12_MeSTrfase_RimO"/>
</dbReference>
<evidence type="ECO:0000313" key="10">
    <source>
        <dbReference type="EMBL" id="MBM3332079.1"/>
    </source>
</evidence>
<feature type="binding site" evidence="6">
    <location>
        <position position="229"/>
    </location>
    <ligand>
        <name>[4Fe-4S] cluster</name>
        <dbReference type="ChEBI" id="CHEBI:49883"/>
        <label>2</label>
        <note>4Fe-4S-S-AdoMet</note>
    </ligand>
</feature>
<dbReference type="Gene3D" id="2.40.50.140">
    <property type="entry name" value="Nucleic acid-binding proteins"/>
    <property type="match status" value="1"/>
</dbReference>
<accession>A0A937XIP1</accession>
<dbReference type="PROSITE" id="PS51257">
    <property type="entry name" value="PROKAR_LIPOPROTEIN"/>
    <property type="match status" value="1"/>
</dbReference>
<dbReference type="InterPro" id="IPR006638">
    <property type="entry name" value="Elp3/MiaA/NifB-like_rSAM"/>
</dbReference>
<feature type="compositionally biased region" description="Low complexity" evidence="7">
    <location>
        <begin position="155"/>
        <end position="168"/>
    </location>
</feature>
<comment type="function">
    <text evidence="6">Catalyzes the methylthiolation of an aspartic acid residue of ribosomal protein uS12.</text>
</comment>
<dbReference type="InterPro" id="IPR038135">
    <property type="entry name" value="Methylthiotransferase_N_sf"/>
</dbReference>